<evidence type="ECO:0000256" key="1">
    <source>
        <dbReference type="SAM" id="MobiDB-lite"/>
    </source>
</evidence>
<feature type="transmembrane region" description="Helical" evidence="2">
    <location>
        <begin position="118"/>
        <end position="137"/>
    </location>
</feature>
<keyword evidence="2" id="KW-1133">Transmembrane helix</keyword>
<name>A0A1D2MTK6_ORCCI</name>
<feature type="region of interest" description="Disordered" evidence="1">
    <location>
        <begin position="16"/>
        <end position="77"/>
    </location>
</feature>
<gene>
    <name evidence="3" type="ORF">Ocin01_10245</name>
</gene>
<keyword evidence="2" id="KW-0812">Transmembrane</keyword>
<dbReference type="EMBL" id="LJIJ01000539">
    <property type="protein sequence ID" value="ODM96449.1"/>
    <property type="molecule type" value="Genomic_DNA"/>
</dbReference>
<sequence>MHALLASQKTKLHGFRGLSRTSLHPTNGNVSGSASAASSITDSEVAAEMRRKAHESRVGSSGTILTRETDPNSSQQLRDYDSILQNVSTTDTEFILDLKDNPGDPVTQRKATTYWTRCIWATVFIFVLALVVMGSLYSTHEENVHEKRKSSKKIKPMS</sequence>
<protein>
    <submittedName>
        <fullName evidence="3">Uncharacterized protein</fullName>
    </submittedName>
</protein>
<organism evidence="3 4">
    <name type="scientific">Orchesella cincta</name>
    <name type="common">Springtail</name>
    <name type="synonym">Podura cincta</name>
    <dbReference type="NCBI Taxonomy" id="48709"/>
    <lineage>
        <taxon>Eukaryota</taxon>
        <taxon>Metazoa</taxon>
        <taxon>Ecdysozoa</taxon>
        <taxon>Arthropoda</taxon>
        <taxon>Hexapoda</taxon>
        <taxon>Collembola</taxon>
        <taxon>Entomobryomorpha</taxon>
        <taxon>Entomobryoidea</taxon>
        <taxon>Orchesellidae</taxon>
        <taxon>Orchesellinae</taxon>
        <taxon>Orchesella</taxon>
    </lineage>
</organism>
<evidence type="ECO:0000313" key="3">
    <source>
        <dbReference type="EMBL" id="ODM96449.1"/>
    </source>
</evidence>
<accession>A0A1D2MTK6</accession>
<reference evidence="3 4" key="1">
    <citation type="journal article" date="2016" name="Genome Biol. Evol.">
        <title>Gene Family Evolution Reflects Adaptation to Soil Environmental Stressors in the Genome of the Collembolan Orchesella cincta.</title>
        <authorList>
            <person name="Faddeeva-Vakhrusheva A."/>
            <person name="Derks M.F."/>
            <person name="Anvar S.Y."/>
            <person name="Agamennone V."/>
            <person name="Suring W."/>
            <person name="Smit S."/>
            <person name="van Straalen N.M."/>
            <person name="Roelofs D."/>
        </authorList>
    </citation>
    <scope>NUCLEOTIDE SEQUENCE [LARGE SCALE GENOMIC DNA]</scope>
    <source>
        <tissue evidence="3">Mixed pool</tissue>
    </source>
</reference>
<feature type="compositionally biased region" description="Polar residues" evidence="1">
    <location>
        <begin position="19"/>
        <end position="30"/>
    </location>
</feature>
<evidence type="ECO:0000313" key="4">
    <source>
        <dbReference type="Proteomes" id="UP000094527"/>
    </source>
</evidence>
<keyword evidence="4" id="KW-1185">Reference proteome</keyword>
<dbReference type="AlphaFoldDB" id="A0A1D2MTK6"/>
<comment type="caution">
    <text evidence="3">The sequence shown here is derived from an EMBL/GenBank/DDBJ whole genome shotgun (WGS) entry which is preliminary data.</text>
</comment>
<proteinExistence type="predicted"/>
<keyword evidence="2" id="KW-0472">Membrane</keyword>
<evidence type="ECO:0000256" key="2">
    <source>
        <dbReference type="SAM" id="Phobius"/>
    </source>
</evidence>
<dbReference type="Proteomes" id="UP000094527">
    <property type="component" value="Unassembled WGS sequence"/>
</dbReference>
<feature type="compositionally biased region" description="Polar residues" evidence="1">
    <location>
        <begin position="58"/>
        <end position="77"/>
    </location>
</feature>